<dbReference type="SUPFAM" id="SSF103473">
    <property type="entry name" value="MFS general substrate transporter"/>
    <property type="match status" value="1"/>
</dbReference>
<organism evidence="10 11">
    <name type="scientific">Rugosimonospora africana</name>
    <dbReference type="NCBI Taxonomy" id="556532"/>
    <lineage>
        <taxon>Bacteria</taxon>
        <taxon>Bacillati</taxon>
        <taxon>Actinomycetota</taxon>
        <taxon>Actinomycetes</taxon>
        <taxon>Micromonosporales</taxon>
        <taxon>Micromonosporaceae</taxon>
        <taxon>Rugosimonospora</taxon>
    </lineage>
</organism>
<evidence type="ECO:0000256" key="6">
    <source>
        <dbReference type="ARBA" id="ARBA00023136"/>
    </source>
</evidence>
<feature type="transmembrane region" description="Helical" evidence="8">
    <location>
        <begin position="353"/>
        <end position="371"/>
    </location>
</feature>
<dbReference type="GO" id="GO:0005886">
    <property type="term" value="C:plasma membrane"/>
    <property type="evidence" value="ECO:0007669"/>
    <property type="project" value="UniProtKB-SubCell"/>
</dbReference>
<evidence type="ECO:0000259" key="9">
    <source>
        <dbReference type="PROSITE" id="PS50850"/>
    </source>
</evidence>
<evidence type="ECO:0000313" key="11">
    <source>
        <dbReference type="Proteomes" id="UP000642748"/>
    </source>
</evidence>
<dbReference type="InterPro" id="IPR036259">
    <property type="entry name" value="MFS_trans_sf"/>
</dbReference>
<feature type="transmembrane region" description="Helical" evidence="8">
    <location>
        <begin position="93"/>
        <end position="114"/>
    </location>
</feature>
<dbReference type="PANTHER" id="PTHR23514:SF3">
    <property type="entry name" value="BYPASS OF STOP CODON PROTEIN 6"/>
    <property type="match status" value="1"/>
</dbReference>
<gene>
    <name evidence="10" type="ORF">Raf01_53250</name>
</gene>
<comment type="caution">
    <text evidence="10">The sequence shown here is derived from an EMBL/GenBank/DDBJ whole genome shotgun (WGS) entry which is preliminary data.</text>
</comment>
<evidence type="ECO:0000256" key="4">
    <source>
        <dbReference type="ARBA" id="ARBA00022692"/>
    </source>
</evidence>
<dbReference type="Proteomes" id="UP000642748">
    <property type="component" value="Unassembled WGS sequence"/>
</dbReference>
<evidence type="ECO:0000256" key="7">
    <source>
        <dbReference type="SAM" id="MobiDB-lite"/>
    </source>
</evidence>
<comment type="subcellular location">
    <subcellularLocation>
        <location evidence="1">Cell membrane</location>
        <topology evidence="1">Multi-pass membrane protein</topology>
    </subcellularLocation>
</comment>
<keyword evidence="11" id="KW-1185">Reference proteome</keyword>
<dbReference type="PROSITE" id="PS50850">
    <property type="entry name" value="MFS"/>
    <property type="match status" value="1"/>
</dbReference>
<dbReference type="InterPro" id="IPR011701">
    <property type="entry name" value="MFS"/>
</dbReference>
<evidence type="ECO:0000256" key="8">
    <source>
        <dbReference type="SAM" id="Phobius"/>
    </source>
</evidence>
<dbReference type="EMBL" id="BONZ01000050">
    <property type="protein sequence ID" value="GIH17153.1"/>
    <property type="molecule type" value="Genomic_DNA"/>
</dbReference>
<proteinExistence type="inferred from homology"/>
<keyword evidence="5 8" id="KW-1133">Transmembrane helix</keyword>
<feature type="region of interest" description="Disordered" evidence="7">
    <location>
        <begin position="373"/>
        <end position="406"/>
    </location>
</feature>
<feature type="transmembrane region" description="Helical" evidence="8">
    <location>
        <begin position="231"/>
        <end position="254"/>
    </location>
</feature>
<dbReference type="RefSeq" id="WP_203920718.1">
    <property type="nucleotide sequence ID" value="NZ_BONZ01000050.1"/>
</dbReference>
<name>A0A8J3QWL6_9ACTN</name>
<sequence length="406" mass="41953">MPLLVLVYLAYISMALPDGLFGVAWPSMRLTLGAPVSAVGLLLPFGVASSLLSSTVTGFVVDRAGMGRLLAMGAALSAAALALFGLAPAFWVLIPAIVLLATGFGGVDAALNAYAARRFTARHINWMHASYGLGAMAGPLVITAIVGGGQSWRWAYAGIAAVQAVVSVAFLASARRWPTPPPRRRPPSSEVWHALRMRGLWRGAAVFAVETGLESTTALWTFLFLTSDRGLSRVVAGAAVSAYWGMLCLGRLVLGPLAERYGPHRVLRGAAAAVVLGATLVLLPTAGTVAIAGVVVIALGAAPMFPLLTLTTRERVGAEHADQAVGVQVAASTVGSATIPALVGVLIGHFSTAVLGPCLLVLAIAVAYTTAHRTDSGSPAEPDATTRHATPTNTHPEKPRNRQTQG</sequence>
<keyword evidence="4 8" id="KW-0812">Transmembrane</keyword>
<dbReference type="GO" id="GO:0022857">
    <property type="term" value="F:transmembrane transporter activity"/>
    <property type="evidence" value="ECO:0007669"/>
    <property type="project" value="InterPro"/>
</dbReference>
<dbReference type="AlphaFoldDB" id="A0A8J3QWL6"/>
<protein>
    <submittedName>
        <fullName evidence="10">MFS transporter</fullName>
    </submittedName>
</protein>
<evidence type="ECO:0000256" key="5">
    <source>
        <dbReference type="ARBA" id="ARBA00022989"/>
    </source>
</evidence>
<feature type="transmembrane region" description="Helical" evidence="8">
    <location>
        <begin position="126"/>
        <end position="148"/>
    </location>
</feature>
<evidence type="ECO:0000256" key="1">
    <source>
        <dbReference type="ARBA" id="ARBA00004651"/>
    </source>
</evidence>
<dbReference type="InterPro" id="IPR020846">
    <property type="entry name" value="MFS_dom"/>
</dbReference>
<evidence type="ECO:0000256" key="2">
    <source>
        <dbReference type="ARBA" id="ARBA00008335"/>
    </source>
</evidence>
<feature type="transmembrane region" description="Helical" evidence="8">
    <location>
        <begin position="204"/>
        <end position="225"/>
    </location>
</feature>
<dbReference type="InterPro" id="IPR051788">
    <property type="entry name" value="MFS_Transporter"/>
</dbReference>
<dbReference type="PANTHER" id="PTHR23514">
    <property type="entry name" value="BYPASS OF STOP CODON PROTEIN 6"/>
    <property type="match status" value="1"/>
</dbReference>
<evidence type="ECO:0000313" key="10">
    <source>
        <dbReference type="EMBL" id="GIH17153.1"/>
    </source>
</evidence>
<dbReference type="Gene3D" id="1.20.1250.20">
    <property type="entry name" value="MFS general substrate transporter like domains"/>
    <property type="match status" value="2"/>
</dbReference>
<feature type="transmembrane region" description="Helical" evidence="8">
    <location>
        <begin position="68"/>
        <end position="87"/>
    </location>
</feature>
<keyword evidence="3" id="KW-0813">Transport</keyword>
<comment type="similarity">
    <text evidence="2">Belongs to the major facilitator superfamily.</text>
</comment>
<dbReference type="Pfam" id="PF07690">
    <property type="entry name" value="MFS_1"/>
    <property type="match status" value="1"/>
</dbReference>
<evidence type="ECO:0000256" key="3">
    <source>
        <dbReference type="ARBA" id="ARBA00022448"/>
    </source>
</evidence>
<keyword evidence="6 8" id="KW-0472">Membrane</keyword>
<accession>A0A8J3QWL6</accession>
<feature type="transmembrane region" description="Helical" evidence="8">
    <location>
        <begin position="154"/>
        <end position="174"/>
    </location>
</feature>
<feature type="domain" description="Major facilitator superfamily (MFS) profile" evidence="9">
    <location>
        <begin position="3"/>
        <end position="375"/>
    </location>
</feature>
<feature type="transmembrane region" description="Helical" evidence="8">
    <location>
        <begin position="39"/>
        <end position="61"/>
    </location>
</feature>
<reference evidence="10" key="1">
    <citation type="submission" date="2021-01" db="EMBL/GenBank/DDBJ databases">
        <title>Whole genome shotgun sequence of Rugosimonospora africana NBRC 104875.</title>
        <authorList>
            <person name="Komaki H."/>
            <person name="Tamura T."/>
        </authorList>
    </citation>
    <scope>NUCLEOTIDE SEQUENCE</scope>
    <source>
        <strain evidence="10">NBRC 104875</strain>
    </source>
</reference>